<dbReference type="InterPro" id="IPR038344">
    <property type="entry name" value="EF-G_N_sf"/>
</dbReference>
<dbReference type="Gene3D" id="1.20.1280.250">
    <property type="match status" value="1"/>
</dbReference>
<protein>
    <submittedName>
        <fullName evidence="3">Elongation factor G-binding protein</fullName>
    </submittedName>
</protein>
<evidence type="ECO:0000313" key="4">
    <source>
        <dbReference type="Proteomes" id="UP000441585"/>
    </source>
</evidence>
<keyword evidence="4" id="KW-1185">Reference proteome</keyword>
<dbReference type="RefSeq" id="WP_070878781.1">
    <property type="nucleotide sequence ID" value="NZ_CAJFZX010000001.1"/>
</dbReference>
<keyword evidence="3" id="KW-0251">Elongation factor</keyword>
<evidence type="ECO:0000259" key="2">
    <source>
        <dbReference type="Pfam" id="PF16571"/>
    </source>
</evidence>
<dbReference type="EMBL" id="WKKF01000004">
    <property type="protein sequence ID" value="MRX55261.1"/>
    <property type="molecule type" value="Genomic_DNA"/>
</dbReference>
<feature type="domain" description="Elongation factor G-binding protein C-terminal treble-clef zinc-finger" evidence="2">
    <location>
        <begin position="99"/>
        <end position="205"/>
    </location>
</feature>
<feature type="domain" description="Elongation factor G-binding protein N-terminal" evidence="1">
    <location>
        <begin position="4"/>
        <end position="86"/>
    </location>
</feature>
<proteinExistence type="predicted"/>
<keyword evidence="3" id="KW-0648">Protein biosynthesis</keyword>
<dbReference type="Proteomes" id="UP000441585">
    <property type="component" value="Unassembled WGS sequence"/>
</dbReference>
<gene>
    <name evidence="3" type="ORF">GJU41_14960</name>
</gene>
<dbReference type="InterPro" id="IPR010841">
    <property type="entry name" value="EF-G-binding_N"/>
</dbReference>
<sequence>MEPFIRSDQYNYIKAQTQLLVNGYGTVNDPNVLNALKSLAQERTLTLFDEIKPEQIDLLSPINAVKDKSDADVFLLRLKPFVIPFKHVTEQTIKKLFPKAKKIKAPSSLEALDFTEISYLSWHDKGSGKQYIIAPQSNKLMGLQGTFSSIHQKGICTICNRFEEVGMFTAEIKGAEPGTFIKRGNYICQNPHTCNQNITTMTKLNEFLAWMKNSTLKGRISE</sequence>
<evidence type="ECO:0000313" key="3">
    <source>
        <dbReference type="EMBL" id="MRX55261.1"/>
    </source>
</evidence>
<dbReference type="Pfam" id="PF16571">
    <property type="entry name" value="FBP_C"/>
    <property type="match status" value="1"/>
</dbReference>
<dbReference type="GO" id="GO:0003746">
    <property type="term" value="F:translation elongation factor activity"/>
    <property type="evidence" value="ECO:0007669"/>
    <property type="project" value="UniProtKB-KW"/>
</dbReference>
<comment type="caution">
    <text evidence="3">The sequence shown here is derived from an EMBL/GenBank/DDBJ whole genome shotgun (WGS) entry which is preliminary data.</text>
</comment>
<reference evidence="3 4" key="1">
    <citation type="submission" date="2019-11" db="EMBL/GenBank/DDBJ databases">
        <title>Bacillus idriensis genome.</title>
        <authorList>
            <person name="Konopka E.N."/>
            <person name="Newman J.D."/>
        </authorList>
    </citation>
    <scope>NUCLEOTIDE SEQUENCE [LARGE SCALE GENOMIC DNA]</scope>
    <source>
        <strain evidence="3 4">DSM 19097</strain>
    </source>
</reference>
<evidence type="ECO:0000259" key="1">
    <source>
        <dbReference type="Pfam" id="PF07299"/>
    </source>
</evidence>
<organism evidence="3 4">
    <name type="scientific">Metabacillus idriensis</name>
    <dbReference type="NCBI Taxonomy" id="324768"/>
    <lineage>
        <taxon>Bacteria</taxon>
        <taxon>Bacillati</taxon>
        <taxon>Bacillota</taxon>
        <taxon>Bacilli</taxon>
        <taxon>Bacillales</taxon>
        <taxon>Bacillaceae</taxon>
        <taxon>Metabacillus</taxon>
    </lineage>
</organism>
<dbReference type="Pfam" id="PF07299">
    <property type="entry name" value="EF-G-binding_N"/>
    <property type="match status" value="1"/>
</dbReference>
<dbReference type="CDD" id="cd16342">
    <property type="entry name" value="FusC_FusB"/>
    <property type="match status" value="1"/>
</dbReference>
<dbReference type="InterPro" id="IPR032330">
    <property type="entry name" value="EF-G-binding_C"/>
</dbReference>
<accession>A0A6I2MFN6</accession>
<dbReference type="AlphaFoldDB" id="A0A6I2MFN6"/>
<name>A0A6I2MFN6_9BACI</name>